<sequence length="59" mass="6849">MKSRTRVSSYPGLVSWMYLHPELDVHPGTRTQCRSLQTPSRYLLSCQVLITSGYEDYHC</sequence>
<dbReference type="AlphaFoldDB" id="A0A183NYT2"/>
<evidence type="ECO:0000313" key="1">
    <source>
        <dbReference type="EMBL" id="VDP38468.1"/>
    </source>
</evidence>
<proteinExistence type="predicted"/>
<dbReference type="EMBL" id="UZAL01028103">
    <property type="protein sequence ID" value="VDP38468.1"/>
    <property type="molecule type" value="Genomic_DNA"/>
</dbReference>
<evidence type="ECO:0000313" key="2">
    <source>
        <dbReference type="Proteomes" id="UP000269396"/>
    </source>
</evidence>
<accession>A0A183NYT2</accession>
<protein>
    <submittedName>
        <fullName evidence="1">Uncharacterized protein</fullName>
    </submittedName>
</protein>
<reference evidence="1 2" key="1">
    <citation type="submission" date="2018-11" db="EMBL/GenBank/DDBJ databases">
        <authorList>
            <consortium name="Pathogen Informatics"/>
        </authorList>
    </citation>
    <scope>NUCLEOTIDE SEQUENCE [LARGE SCALE GENOMIC DNA]</scope>
    <source>
        <strain>Denwood</strain>
        <strain evidence="2">Zambia</strain>
    </source>
</reference>
<dbReference type="Proteomes" id="UP000269396">
    <property type="component" value="Unassembled WGS sequence"/>
</dbReference>
<gene>
    <name evidence="1" type="ORF">SMTD_LOCUS7268</name>
</gene>
<organism evidence="1 2">
    <name type="scientific">Schistosoma mattheei</name>
    <dbReference type="NCBI Taxonomy" id="31246"/>
    <lineage>
        <taxon>Eukaryota</taxon>
        <taxon>Metazoa</taxon>
        <taxon>Spiralia</taxon>
        <taxon>Lophotrochozoa</taxon>
        <taxon>Platyhelminthes</taxon>
        <taxon>Trematoda</taxon>
        <taxon>Digenea</taxon>
        <taxon>Strigeidida</taxon>
        <taxon>Schistosomatoidea</taxon>
        <taxon>Schistosomatidae</taxon>
        <taxon>Schistosoma</taxon>
    </lineage>
</organism>
<keyword evidence="2" id="KW-1185">Reference proteome</keyword>
<name>A0A183NYT2_9TREM</name>